<dbReference type="PANTHER" id="PTHR42723:SF1">
    <property type="entry name" value="CHLOROPHYLL SYNTHASE, CHLOROPLASTIC"/>
    <property type="match status" value="1"/>
</dbReference>
<evidence type="ECO:0000313" key="7">
    <source>
        <dbReference type="Proteomes" id="UP000271573"/>
    </source>
</evidence>
<protein>
    <submittedName>
        <fullName evidence="6">Homogentisate phytyltransferase</fullName>
    </submittedName>
</protein>
<organism evidence="6 7">
    <name type="scientific">Nocardioides baekrokdamisoli</name>
    <dbReference type="NCBI Taxonomy" id="1804624"/>
    <lineage>
        <taxon>Bacteria</taxon>
        <taxon>Bacillati</taxon>
        <taxon>Actinomycetota</taxon>
        <taxon>Actinomycetes</taxon>
        <taxon>Propionibacteriales</taxon>
        <taxon>Nocardioidaceae</taxon>
        <taxon>Nocardioides</taxon>
    </lineage>
</organism>
<accession>A0A3G9IYL6</accession>
<evidence type="ECO:0000256" key="4">
    <source>
        <dbReference type="ARBA" id="ARBA00023136"/>
    </source>
</evidence>
<feature type="transmembrane region" description="Helical" evidence="5">
    <location>
        <begin position="141"/>
        <end position="160"/>
    </location>
</feature>
<keyword evidence="2 5" id="KW-0812">Transmembrane</keyword>
<keyword evidence="6" id="KW-0808">Transferase</keyword>
<evidence type="ECO:0000256" key="5">
    <source>
        <dbReference type="SAM" id="Phobius"/>
    </source>
</evidence>
<comment type="subcellular location">
    <subcellularLocation>
        <location evidence="1">Membrane</location>
        <topology evidence="1">Multi-pass membrane protein</topology>
    </subcellularLocation>
</comment>
<reference evidence="6 7" key="1">
    <citation type="submission" date="2018-11" db="EMBL/GenBank/DDBJ databases">
        <title>Complete genome sequence of Nocardioides baekrokdamisoli strain KCTC 39748.</title>
        <authorList>
            <person name="Kang S.W."/>
            <person name="Lee K.C."/>
            <person name="Kim K.K."/>
            <person name="Kim J.S."/>
            <person name="Kim D.S."/>
            <person name="Ko S.H."/>
            <person name="Yang S.H."/>
            <person name="Shin Y.K."/>
            <person name="Lee J.S."/>
        </authorList>
    </citation>
    <scope>NUCLEOTIDE SEQUENCE [LARGE SCALE GENOMIC DNA]</scope>
    <source>
        <strain evidence="6 7">KCTC 39748</strain>
    </source>
</reference>
<dbReference type="Gene3D" id="1.10.357.140">
    <property type="entry name" value="UbiA prenyltransferase"/>
    <property type="match status" value="1"/>
</dbReference>
<dbReference type="EMBL" id="AP019307">
    <property type="protein sequence ID" value="BBH15759.1"/>
    <property type="molecule type" value="Genomic_DNA"/>
</dbReference>
<dbReference type="PANTHER" id="PTHR42723">
    <property type="entry name" value="CHLOROPHYLL SYNTHASE"/>
    <property type="match status" value="1"/>
</dbReference>
<dbReference type="RefSeq" id="WP_164512413.1">
    <property type="nucleotide sequence ID" value="NZ_AP019307.1"/>
</dbReference>
<evidence type="ECO:0000256" key="3">
    <source>
        <dbReference type="ARBA" id="ARBA00022989"/>
    </source>
</evidence>
<gene>
    <name evidence="6" type="primary">ubiA</name>
    <name evidence="6" type="ORF">Back2_00460</name>
</gene>
<proteinExistence type="predicted"/>
<name>A0A3G9IYL6_9ACTN</name>
<dbReference type="GO" id="GO:0016765">
    <property type="term" value="F:transferase activity, transferring alkyl or aryl (other than methyl) groups"/>
    <property type="evidence" value="ECO:0007669"/>
    <property type="project" value="InterPro"/>
</dbReference>
<feature type="transmembrane region" description="Helical" evidence="5">
    <location>
        <begin position="181"/>
        <end position="206"/>
    </location>
</feature>
<dbReference type="Gene3D" id="1.20.120.1780">
    <property type="entry name" value="UbiA prenyltransferase"/>
    <property type="match status" value="1"/>
</dbReference>
<dbReference type="GO" id="GO:0016020">
    <property type="term" value="C:membrane"/>
    <property type="evidence" value="ECO:0007669"/>
    <property type="project" value="UniProtKB-SubCell"/>
</dbReference>
<keyword evidence="7" id="KW-1185">Reference proteome</keyword>
<dbReference type="AlphaFoldDB" id="A0A3G9IYL6"/>
<dbReference type="KEGG" id="nbe:Back2_00460"/>
<dbReference type="InterPro" id="IPR050475">
    <property type="entry name" value="Prenyltransferase_related"/>
</dbReference>
<keyword evidence="3 5" id="KW-1133">Transmembrane helix</keyword>
<evidence type="ECO:0000256" key="2">
    <source>
        <dbReference type="ARBA" id="ARBA00022692"/>
    </source>
</evidence>
<dbReference type="Pfam" id="PF01040">
    <property type="entry name" value="UbiA"/>
    <property type="match status" value="1"/>
</dbReference>
<feature type="transmembrane region" description="Helical" evidence="5">
    <location>
        <begin position="212"/>
        <end position="233"/>
    </location>
</feature>
<evidence type="ECO:0000313" key="6">
    <source>
        <dbReference type="EMBL" id="BBH15759.1"/>
    </source>
</evidence>
<dbReference type="InterPro" id="IPR000537">
    <property type="entry name" value="UbiA_prenyltransferase"/>
</dbReference>
<sequence>MQLVFLLRFAAAAAALHQPRLRAAEGGVGWVLVTAAFYVLNGVSDVAGDRANGSTRPLASGLLSVRGAVAGLILLGLLGVAACFGAGLMCGELACVLAVLGVCYSIGPRLKENAFAAALTIGGGAGLTYVAGWSLNGAPSAAHVEFAGVLSFWIAVACATKDFSDVEGDRLAGRHTVATMLGVKGASHLVSLLSAGASGALLLTSWLAHFEIVPALLVVLGSWVLPSAGSRAARSTGRRPKRSAYRVYMATQYAANGSMIVLGSAA</sequence>
<evidence type="ECO:0000256" key="1">
    <source>
        <dbReference type="ARBA" id="ARBA00004141"/>
    </source>
</evidence>
<feature type="transmembrane region" description="Helical" evidence="5">
    <location>
        <begin position="69"/>
        <end position="102"/>
    </location>
</feature>
<dbReference type="InterPro" id="IPR044878">
    <property type="entry name" value="UbiA_sf"/>
</dbReference>
<keyword evidence="4 5" id="KW-0472">Membrane</keyword>
<feature type="transmembrane region" description="Helical" evidence="5">
    <location>
        <begin position="114"/>
        <end position="135"/>
    </location>
</feature>
<dbReference type="Proteomes" id="UP000271573">
    <property type="component" value="Chromosome"/>
</dbReference>